<evidence type="ECO:0000313" key="7">
    <source>
        <dbReference type="Proteomes" id="UP001500016"/>
    </source>
</evidence>
<evidence type="ECO:0000259" key="5">
    <source>
        <dbReference type="PROSITE" id="PS50975"/>
    </source>
</evidence>
<evidence type="ECO:0000313" key="6">
    <source>
        <dbReference type="EMBL" id="GAA2095455.1"/>
    </source>
</evidence>
<dbReference type="EMBL" id="BAAAPE010000016">
    <property type="protein sequence ID" value="GAA2095455.1"/>
    <property type="molecule type" value="Genomic_DNA"/>
</dbReference>
<dbReference type="Gene3D" id="3.30.470.20">
    <property type="entry name" value="ATP-grasp fold, B domain"/>
    <property type="match status" value="1"/>
</dbReference>
<dbReference type="Gene3D" id="3.40.50.20">
    <property type="match status" value="1"/>
</dbReference>
<evidence type="ECO:0000256" key="4">
    <source>
        <dbReference type="PROSITE-ProRule" id="PRU00409"/>
    </source>
</evidence>
<evidence type="ECO:0000256" key="3">
    <source>
        <dbReference type="ARBA" id="ARBA00022840"/>
    </source>
</evidence>
<reference evidence="6 7" key="1">
    <citation type="journal article" date="2019" name="Int. J. Syst. Evol. Microbiol.">
        <title>The Global Catalogue of Microorganisms (GCM) 10K type strain sequencing project: providing services to taxonomists for standard genome sequencing and annotation.</title>
        <authorList>
            <consortium name="The Broad Institute Genomics Platform"/>
            <consortium name="The Broad Institute Genome Sequencing Center for Infectious Disease"/>
            <person name="Wu L."/>
            <person name="Ma J."/>
        </authorList>
    </citation>
    <scope>NUCLEOTIDE SEQUENCE [LARGE SCALE GENOMIC DNA]</scope>
    <source>
        <strain evidence="6 7">JCM 15478</strain>
    </source>
</reference>
<sequence length="401" mass="44170">MPTIIVIGYREDLDRALRSRDLDPYYLIQEPTNPPRNRRFARVTDMEDAQEVLRAVLAAGIAEPAGALSVHEMGVFTAAFLRQQLRLPGNADPKGTLYFRDKCLQKSALPPDIRRARCRHVPPGTPFRELADELGEPFVVKPANGAGALRTGVVRTPEEYARALEPLSGASDVQAVAESHVAAPEIYLDGVWDGGALRWSSLTRYHASPLSAVQGGVLAAHLMDERRHPDLFREARALAERVLASLEAPDCVFHMEFFAVEQGLMFGECAIRLPGALSPQAAHSTFGIDLFDAEISLALGEKPHVPLGDRPPERFHGYVLLRRPRQGELTQGDFERHFPFDMIEYSASPEVPAGPYGSVGRALVSERDEWKLRELIADIVRFNETGGAGKAWLPESAESPA</sequence>
<dbReference type="InterPro" id="IPR011761">
    <property type="entry name" value="ATP-grasp"/>
</dbReference>
<evidence type="ECO:0000256" key="1">
    <source>
        <dbReference type="ARBA" id="ARBA00022598"/>
    </source>
</evidence>
<protein>
    <recommendedName>
        <fullName evidence="5">ATP-grasp domain-containing protein</fullName>
    </recommendedName>
</protein>
<dbReference type="Gene3D" id="3.30.1490.20">
    <property type="entry name" value="ATP-grasp fold, A domain"/>
    <property type="match status" value="1"/>
</dbReference>
<keyword evidence="3 4" id="KW-0067">ATP-binding</keyword>
<accession>A0ABN2WMG6</accession>
<organism evidence="6 7">
    <name type="scientific">Streptomyces albiaxialis</name>
    <dbReference type="NCBI Taxonomy" id="329523"/>
    <lineage>
        <taxon>Bacteria</taxon>
        <taxon>Bacillati</taxon>
        <taxon>Actinomycetota</taxon>
        <taxon>Actinomycetes</taxon>
        <taxon>Kitasatosporales</taxon>
        <taxon>Streptomycetaceae</taxon>
        <taxon>Streptomyces</taxon>
    </lineage>
</organism>
<keyword evidence="7" id="KW-1185">Reference proteome</keyword>
<gene>
    <name evidence="6" type="ORF">GCM10009801_64270</name>
</gene>
<dbReference type="SUPFAM" id="SSF56059">
    <property type="entry name" value="Glutathione synthetase ATP-binding domain-like"/>
    <property type="match status" value="1"/>
</dbReference>
<dbReference type="PANTHER" id="PTHR43585:SF2">
    <property type="entry name" value="ATP-GRASP ENZYME FSQD"/>
    <property type="match status" value="1"/>
</dbReference>
<keyword evidence="2 4" id="KW-0547">Nucleotide-binding</keyword>
<dbReference type="InterPro" id="IPR013815">
    <property type="entry name" value="ATP_grasp_subdomain_1"/>
</dbReference>
<dbReference type="PANTHER" id="PTHR43585">
    <property type="entry name" value="FUMIPYRROLE BIOSYNTHESIS PROTEIN C"/>
    <property type="match status" value="1"/>
</dbReference>
<dbReference type="InterPro" id="IPR052032">
    <property type="entry name" value="ATP-dep_AA_Ligase"/>
</dbReference>
<dbReference type="Proteomes" id="UP001500016">
    <property type="component" value="Unassembled WGS sequence"/>
</dbReference>
<keyword evidence="1" id="KW-0436">Ligase</keyword>
<dbReference type="PROSITE" id="PS50975">
    <property type="entry name" value="ATP_GRASP"/>
    <property type="match status" value="1"/>
</dbReference>
<evidence type="ECO:0000256" key="2">
    <source>
        <dbReference type="ARBA" id="ARBA00022741"/>
    </source>
</evidence>
<comment type="caution">
    <text evidence="6">The sequence shown here is derived from an EMBL/GenBank/DDBJ whole genome shotgun (WGS) entry which is preliminary data.</text>
</comment>
<feature type="domain" description="ATP-grasp" evidence="5">
    <location>
        <begin position="102"/>
        <end position="299"/>
    </location>
</feature>
<proteinExistence type="predicted"/>
<dbReference type="RefSeq" id="WP_344533216.1">
    <property type="nucleotide sequence ID" value="NZ_BAAAPE010000016.1"/>
</dbReference>
<name>A0ABN2WMG6_9ACTN</name>